<dbReference type="GO" id="GO:0071978">
    <property type="term" value="P:bacterial-type flagellum-dependent swarming motility"/>
    <property type="evidence" value="ECO:0007669"/>
    <property type="project" value="TreeGrafter"/>
</dbReference>
<dbReference type="PANTHER" id="PTHR30435:SF1">
    <property type="entry name" value="FLAGELLAR HOOK PROTEIN FLGE"/>
    <property type="match status" value="1"/>
</dbReference>
<dbReference type="InterPro" id="IPR037925">
    <property type="entry name" value="FlgE/F/G-like"/>
</dbReference>
<dbReference type="AlphaFoldDB" id="A0A4Q7YP81"/>
<dbReference type="GO" id="GO:0009424">
    <property type="term" value="C:bacterial-type flagellum hook"/>
    <property type="evidence" value="ECO:0007669"/>
    <property type="project" value="TreeGrafter"/>
</dbReference>
<protein>
    <recommendedName>
        <fullName evidence="4">Flagellar basal-body rod protein FlgF</fullName>
    </recommendedName>
</protein>
<keyword evidence="9" id="KW-0282">Flagellum</keyword>
<reference evidence="9 10" key="1">
    <citation type="submission" date="2019-02" db="EMBL/GenBank/DDBJ databases">
        <title>Genomic Encyclopedia of Type Strains, Phase IV (KMG-IV): sequencing the most valuable type-strain genomes for metagenomic binning, comparative biology and taxonomic classification.</title>
        <authorList>
            <person name="Goeker M."/>
        </authorList>
    </citation>
    <scope>NUCLEOTIDE SEQUENCE [LARGE SCALE GENOMIC DNA]</scope>
    <source>
        <strain evidence="9 10">DSM 105135</strain>
    </source>
</reference>
<dbReference type="InterPro" id="IPR010930">
    <property type="entry name" value="Flg_bb/hook_C_dom"/>
</dbReference>
<evidence type="ECO:0000259" key="8">
    <source>
        <dbReference type="Pfam" id="PF22692"/>
    </source>
</evidence>
<feature type="domain" description="Flagellar basal-body/hook protein C-terminal" evidence="6">
    <location>
        <begin position="343"/>
        <end position="385"/>
    </location>
</feature>
<dbReference type="RefSeq" id="WP_130414105.1">
    <property type="nucleotide sequence ID" value="NZ_SHKX01000013.1"/>
</dbReference>
<proteinExistence type="inferred from homology"/>
<dbReference type="InterPro" id="IPR011491">
    <property type="entry name" value="FlgE_D2"/>
</dbReference>
<dbReference type="Pfam" id="PF00460">
    <property type="entry name" value="Flg_bb_rod"/>
    <property type="match status" value="1"/>
</dbReference>
<dbReference type="PANTHER" id="PTHR30435">
    <property type="entry name" value="FLAGELLAR PROTEIN"/>
    <property type="match status" value="1"/>
</dbReference>
<comment type="subunit">
    <text evidence="4">The basal body constitutes a major portion of the flagellar organelle and consists of five rings (E,L,P,S, and M) mounted on a central rod. The rod consists of about 26 subunits of FlgG in the distal portion, and FlgB, FlgC and FlgF are thought to build up the proximal portion of the rod with about 6 subunits each.</text>
</comment>
<evidence type="ECO:0000256" key="3">
    <source>
        <dbReference type="ARBA" id="ARBA00023143"/>
    </source>
</evidence>
<dbReference type="Proteomes" id="UP000292423">
    <property type="component" value="Unassembled WGS sequence"/>
</dbReference>
<dbReference type="EMBL" id="SHKX01000013">
    <property type="protein sequence ID" value="RZU38495.1"/>
    <property type="molecule type" value="Genomic_DNA"/>
</dbReference>
<dbReference type="InterPro" id="IPR020013">
    <property type="entry name" value="Flagellar_FlgE/F/G"/>
</dbReference>
<dbReference type="NCBIfam" id="TIGR03506">
    <property type="entry name" value="FlgEFG_subfam"/>
    <property type="match status" value="1"/>
</dbReference>
<keyword evidence="9" id="KW-0969">Cilium</keyword>
<evidence type="ECO:0000256" key="1">
    <source>
        <dbReference type="ARBA" id="ARBA00004117"/>
    </source>
</evidence>
<keyword evidence="3 4" id="KW-0975">Bacterial flagellum</keyword>
<dbReference type="InterPro" id="IPR053967">
    <property type="entry name" value="LlgE_F_G-like_D1"/>
</dbReference>
<feature type="domain" description="Flagellar hook protein FlgE D2" evidence="7">
    <location>
        <begin position="165"/>
        <end position="272"/>
    </location>
</feature>
<evidence type="ECO:0000259" key="5">
    <source>
        <dbReference type="Pfam" id="PF00460"/>
    </source>
</evidence>
<evidence type="ECO:0000256" key="2">
    <source>
        <dbReference type="ARBA" id="ARBA00009677"/>
    </source>
</evidence>
<gene>
    <name evidence="9" type="ORF">EV700_2429</name>
</gene>
<sequence>MLQAFFNGLSGLFSFSKGLDNVSNNVSNMNTPGFRGTSTFYRSVGGGTQDGGGYGSEIAGVTLRTAAGELRQTGNETDLAIKGRGYFILKDADGNMHFTRSGQFMLDKDNVLVESVSGYKLNGYDSAGNLTSIDMTALKTMAPKPTTKIDLSGNLVIGSATHNIAAVQFYDATGAQLNLSLTFTNTSTTTSTNTWKVEVGYQGTTVSQGEIRFSPDGSPMAGFNTLTTILTSNGQSQNIVLDFGTPGSLSKATQLTGTGSNLTARATDGAPLAGLTTFSFDESGVMKLTYSTGEKKDGQQVVLADFADESALLQGEKSLYDAPKNMSAQIGKPNSVQFGKIQGGYIELSNVDLSQEFGDILIIQRGYQASSRVMTVANEMLDQLYNTTRGG</sequence>
<dbReference type="NCBIfam" id="TIGR02490">
    <property type="entry name" value="flgF"/>
    <property type="match status" value="1"/>
</dbReference>
<keyword evidence="10" id="KW-1185">Reference proteome</keyword>
<evidence type="ECO:0000256" key="4">
    <source>
        <dbReference type="RuleBase" id="RU362116"/>
    </source>
</evidence>
<accession>A0A4Q7YP81</accession>
<dbReference type="OrthoDB" id="8578401at2"/>
<dbReference type="Pfam" id="PF07559">
    <property type="entry name" value="FlgE_D2"/>
    <property type="match status" value="1"/>
</dbReference>
<feature type="domain" description="Flagellar hook protein FlgE/F/G-like D1" evidence="8">
    <location>
        <begin position="80"/>
        <end position="132"/>
    </location>
</feature>
<dbReference type="GO" id="GO:0030694">
    <property type="term" value="C:bacterial-type flagellum basal body, rod"/>
    <property type="evidence" value="ECO:0007669"/>
    <property type="project" value="UniProtKB-UniRule"/>
</dbReference>
<dbReference type="InterPro" id="IPR012836">
    <property type="entry name" value="FlgF"/>
</dbReference>
<evidence type="ECO:0000313" key="10">
    <source>
        <dbReference type="Proteomes" id="UP000292423"/>
    </source>
</evidence>
<comment type="subcellular location">
    <subcellularLocation>
        <location evidence="1 4">Bacterial flagellum basal body</location>
    </subcellularLocation>
</comment>
<dbReference type="InterPro" id="IPR037058">
    <property type="entry name" value="Falgellar_hook_FlgE_sf"/>
</dbReference>
<organism evidence="9 10">
    <name type="scientific">Fluviicoccus keumensis</name>
    <dbReference type="NCBI Taxonomy" id="1435465"/>
    <lineage>
        <taxon>Bacteria</taxon>
        <taxon>Pseudomonadati</taxon>
        <taxon>Pseudomonadota</taxon>
        <taxon>Gammaproteobacteria</taxon>
        <taxon>Moraxellales</taxon>
        <taxon>Moraxellaceae</taxon>
        <taxon>Fluviicoccus</taxon>
    </lineage>
</organism>
<name>A0A4Q7YP81_9GAMM</name>
<dbReference type="SUPFAM" id="SSF117143">
    <property type="entry name" value="Flagellar hook protein flgE"/>
    <property type="match status" value="1"/>
</dbReference>
<dbReference type="InterPro" id="IPR001444">
    <property type="entry name" value="Flag_bb_rod_N"/>
</dbReference>
<dbReference type="Pfam" id="PF22692">
    <property type="entry name" value="LlgE_F_G_D1"/>
    <property type="match status" value="1"/>
</dbReference>
<dbReference type="Gene3D" id="2.60.98.20">
    <property type="entry name" value="Flagellar hook protein FlgE"/>
    <property type="match status" value="1"/>
</dbReference>
<evidence type="ECO:0000259" key="6">
    <source>
        <dbReference type="Pfam" id="PF06429"/>
    </source>
</evidence>
<comment type="caution">
    <text evidence="9">The sequence shown here is derived from an EMBL/GenBank/DDBJ whole genome shotgun (WGS) entry which is preliminary data.</text>
</comment>
<dbReference type="Pfam" id="PF06429">
    <property type="entry name" value="Flg_bbr_C"/>
    <property type="match status" value="1"/>
</dbReference>
<evidence type="ECO:0000313" key="9">
    <source>
        <dbReference type="EMBL" id="RZU38495.1"/>
    </source>
</evidence>
<feature type="domain" description="Flagellar basal body rod protein N-terminal" evidence="5">
    <location>
        <begin position="8"/>
        <end position="35"/>
    </location>
</feature>
<comment type="similarity">
    <text evidence="2 4">Belongs to the flagella basal body rod proteins family.</text>
</comment>
<keyword evidence="9" id="KW-0966">Cell projection</keyword>
<evidence type="ECO:0000259" key="7">
    <source>
        <dbReference type="Pfam" id="PF07559"/>
    </source>
</evidence>
<dbReference type="GO" id="GO:0005829">
    <property type="term" value="C:cytosol"/>
    <property type="evidence" value="ECO:0007669"/>
    <property type="project" value="TreeGrafter"/>
</dbReference>